<evidence type="ECO:0000313" key="6">
    <source>
        <dbReference type="EMBL" id="KAK89731.1"/>
    </source>
</evidence>
<dbReference type="GeneID" id="93121836"/>
<dbReference type="PROSITE" id="PS00070">
    <property type="entry name" value="ALDEHYDE_DEHYDR_CYS"/>
    <property type="match status" value="1"/>
</dbReference>
<feature type="active site" evidence="3">
    <location>
        <position position="246"/>
    </location>
</feature>
<accession>A0A158M4G4</accession>
<keyword evidence="2 4" id="KW-0560">Oxidoreductase</keyword>
<dbReference type="SUPFAM" id="SSF53720">
    <property type="entry name" value="ALDH-like"/>
    <property type="match status" value="1"/>
</dbReference>
<evidence type="ECO:0000259" key="5">
    <source>
        <dbReference type="Pfam" id="PF00171"/>
    </source>
</evidence>
<dbReference type="Gene3D" id="3.40.309.10">
    <property type="entry name" value="Aldehyde Dehydrogenase, Chain A, domain 2"/>
    <property type="match status" value="1"/>
</dbReference>
<dbReference type="InterPro" id="IPR016161">
    <property type="entry name" value="Ald_DH/histidinol_DH"/>
</dbReference>
<proteinExistence type="inferred from homology"/>
<evidence type="ECO:0000256" key="2">
    <source>
        <dbReference type="ARBA" id="ARBA00023002"/>
    </source>
</evidence>
<dbReference type="EMBL" id="JFZZ01000090">
    <property type="protein sequence ID" value="KAK89731.1"/>
    <property type="molecule type" value="Genomic_DNA"/>
</dbReference>
<feature type="domain" description="Aldehyde dehydrogenase" evidence="5">
    <location>
        <begin position="11"/>
        <end position="470"/>
    </location>
</feature>
<sequence length="475" mass="50456">MKQHFIDNRFVAGSTQDSIDVVDPSTGVVFEQIARGNAADIDRAVQSSRRAYEGAWGSMSAAERGRILLALSLKILEHHDELTQIESRDCGKPIKQARADVTAIARYFEFYGGAADKLMGESIPYQNGYTVLTLREPHGVTGHIVPRNYPLQIFGRSVGGALAAGNACVVKPAEDACLSLLRVAELAADVGLPPGALNIITGYGHEAGDALARHAGIDHISFTGSPRVGILVTQTAAENHVPATLELGGKSPQIVFADADLDALIPVAVNAIVQNAGQTCSAGSRILIQRSIYDEVMQRLSKAFSALRAGPAGLDLDCGPLIRKSQLERVQSFLRQAEADGIATAAQGTVIDGADGYFQAPTLLSNVPVDHLLAQEEIFGPVLVAIPFDDDADAIRIANATQYGLAASIWTRDGARQLRLARKIRSGQVFINNYGAGGGVELPFGGVKASGHGREKGFEALYSFTVLKTIAIKHD</sequence>
<comment type="similarity">
    <text evidence="1 4">Belongs to the aldehyde dehydrogenase family.</text>
</comment>
<dbReference type="AlphaFoldDB" id="A0A158M4G4"/>
<evidence type="ECO:0000256" key="1">
    <source>
        <dbReference type="ARBA" id="ARBA00009986"/>
    </source>
</evidence>
<dbReference type="PROSITE" id="PS00687">
    <property type="entry name" value="ALDEHYDE_DEHYDR_GLU"/>
    <property type="match status" value="1"/>
</dbReference>
<dbReference type="InterPro" id="IPR016160">
    <property type="entry name" value="Ald_DH_CS_CYS"/>
</dbReference>
<dbReference type="CDD" id="cd07109">
    <property type="entry name" value="ALDH_AAS00426"/>
    <property type="match status" value="1"/>
</dbReference>
<dbReference type="FunFam" id="3.40.605.10:FF:000007">
    <property type="entry name" value="NAD/NADP-dependent betaine aldehyde dehydrogenase"/>
    <property type="match status" value="1"/>
</dbReference>
<comment type="caution">
    <text evidence="6">The sequence shown here is derived from an EMBL/GenBank/DDBJ whole genome shotgun (WGS) entry which is preliminary data.</text>
</comment>
<dbReference type="PANTHER" id="PTHR11699">
    <property type="entry name" value="ALDEHYDE DEHYDROGENASE-RELATED"/>
    <property type="match status" value="1"/>
</dbReference>
<gene>
    <name evidence="6" type="ORF">L497_3005</name>
</gene>
<dbReference type="InterPro" id="IPR015590">
    <property type="entry name" value="Aldehyde_DH_dom"/>
</dbReference>
<evidence type="ECO:0000256" key="4">
    <source>
        <dbReference type="RuleBase" id="RU003345"/>
    </source>
</evidence>
<name>A0A158M4G4_9BORD</name>
<dbReference type="InterPro" id="IPR029510">
    <property type="entry name" value="Ald_DH_CS_GLU"/>
</dbReference>
<protein>
    <submittedName>
        <fullName evidence="6">Putative aldehyde dehydrogenase DhaS</fullName>
    </submittedName>
</protein>
<organism evidence="6 7">
    <name type="scientific">Bordetella holmesii CDC-H585-BH</name>
    <dbReference type="NCBI Taxonomy" id="1331206"/>
    <lineage>
        <taxon>Bacteria</taxon>
        <taxon>Pseudomonadati</taxon>
        <taxon>Pseudomonadota</taxon>
        <taxon>Betaproteobacteria</taxon>
        <taxon>Burkholderiales</taxon>
        <taxon>Alcaligenaceae</taxon>
        <taxon>Bordetella</taxon>
    </lineage>
</organism>
<evidence type="ECO:0000313" key="7">
    <source>
        <dbReference type="Proteomes" id="UP000026682"/>
    </source>
</evidence>
<dbReference type="InterPro" id="IPR016163">
    <property type="entry name" value="Ald_DH_C"/>
</dbReference>
<evidence type="ECO:0000256" key="3">
    <source>
        <dbReference type="PROSITE-ProRule" id="PRU10007"/>
    </source>
</evidence>
<dbReference type="PATRIC" id="fig|1331206.3.peg.2440"/>
<dbReference type="GO" id="GO:0016620">
    <property type="term" value="F:oxidoreductase activity, acting on the aldehyde or oxo group of donors, NAD or NADP as acceptor"/>
    <property type="evidence" value="ECO:0007669"/>
    <property type="project" value="InterPro"/>
</dbReference>
<dbReference type="Pfam" id="PF00171">
    <property type="entry name" value="Aldedh"/>
    <property type="match status" value="1"/>
</dbReference>
<dbReference type="STRING" id="35814.BBB42_17825"/>
<dbReference type="InterPro" id="IPR016162">
    <property type="entry name" value="Ald_DH_N"/>
</dbReference>
<dbReference type="Gene3D" id="3.40.605.10">
    <property type="entry name" value="Aldehyde Dehydrogenase, Chain A, domain 1"/>
    <property type="match status" value="1"/>
</dbReference>
<dbReference type="RefSeq" id="WP_005017132.1">
    <property type="nucleotide sequence ID" value="NZ_JFZZ01000090.1"/>
</dbReference>
<dbReference type="Proteomes" id="UP000026682">
    <property type="component" value="Unassembled WGS sequence"/>
</dbReference>
<reference evidence="6 7" key="1">
    <citation type="submission" date="2014-03" db="EMBL/GenBank/DDBJ databases">
        <title>Genome sequence of Bordetella holmseii.</title>
        <authorList>
            <person name="Harvill E."/>
            <person name="Goodfield L.L."/>
            <person name="Ivanov Y."/>
            <person name="Meyer J.A."/>
            <person name="Newth C."/>
            <person name="Cassiday P."/>
            <person name="Tondella M.L."/>
            <person name="Liao P."/>
            <person name="Zimmerman J."/>
            <person name="Meert K."/>
            <person name="Wessel D."/>
            <person name="Berger J."/>
            <person name="Dean J.M."/>
            <person name="Holubkov R."/>
            <person name="Burr J."/>
            <person name="Liu T."/>
            <person name="Brinkac L.M."/>
            <person name="Sanka R."/>
            <person name="Kim M."/>
            <person name="Losada L."/>
        </authorList>
    </citation>
    <scope>NUCLEOTIDE SEQUENCE [LARGE SCALE GENOMIC DNA]</scope>
    <source>
        <strain evidence="6 7">CDC-H585-BH</strain>
    </source>
</reference>